<organism evidence="1">
    <name type="scientific">Tetraselmis sp. GSL018</name>
    <dbReference type="NCBI Taxonomy" id="582737"/>
    <lineage>
        <taxon>Eukaryota</taxon>
        <taxon>Viridiplantae</taxon>
        <taxon>Chlorophyta</taxon>
        <taxon>core chlorophytes</taxon>
        <taxon>Chlorodendrophyceae</taxon>
        <taxon>Chlorodendrales</taxon>
        <taxon>Chlorodendraceae</taxon>
        <taxon>Tetraselmis</taxon>
    </lineage>
</organism>
<accession>A0A061QHT4</accession>
<evidence type="ECO:0000313" key="1">
    <source>
        <dbReference type="EMBL" id="JAC60037.1"/>
    </source>
</evidence>
<reference evidence="1" key="1">
    <citation type="submission" date="2014-05" db="EMBL/GenBank/DDBJ databases">
        <title>The transcriptome of the halophilic microalga Tetraselmis sp. GSL018 isolated from the Great Salt Lake, Utah.</title>
        <authorList>
            <person name="Jinkerson R.E."/>
            <person name="D'Adamo S."/>
            <person name="Posewitz M.C."/>
        </authorList>
    </citation>
    <scope>NUCLEOTIDE SEQUENCE</scope>
    <source>
        <strain evidence="1">GSL018</strain>
    </source>
</reference>
<protein>
    <submittedName>
        <fullName evidence="1">Uncharacterized protein</fullName>
    </submittedName>
</protein>
<proteinExistence type="predicted"/>
<dbReference type="EMBL" id="GBEZ01027255">
    <property type="protein sequence ID" value="JAC60037.1"/>
    <property type="molecule type" value="Transcribed_RNA"/>
</dbReference>
<gene>
    <name evidence="1" type="ORF">TSPGSL018_29998</name>
</gene>
<name>A0A061QHT4_9CHLO</name>
<feature type="non-terminal residue" evidence="1">
    <location>
        <position position="1"/>
    </location>
</feature>
<sequence length="90" mass="9713">LVVVDNARLLVDGLVRRVRDTRNTPTREVCVGGFSESGKHPLDYQDRNLGQNKTISSPTDAGVARGSTPKQILEAKNFGCAQLCSQPTST</sequence>
<dbReference type="AlphaFoldDB" id="A0A061QHT4"/>